<evidence type="ECO:0000256" key="9">
    <source>
        <dbReference type="ARBA" id="ARBA00037934"/>
    </source>
</evidence>
<comment type="subcellular location">
    <subcellularLocation>
        <location evidence="1">Endoplasmic reticulum membrane</location>
        <topology evidence="1">Single-pass type IV membrane protein</topology>
    </subcellularLocation>
</comment>
<evidence type="ECO:0000256" key="10">
    <source>
        <dbReference type="SAM" id="Phobius"/>
    </source>
</evidence>
<evidence type="ECO:0000256" key="1">
    <source>
        <dbReference type="ARBA" id="ARBA00004163"/>
    </source>
</evidence>
<protein>
    <submittedName>
        <fullName evidence="12">EOG090X0EO1</fullName>
    </submittedName>
</protein>
<dbReference type="GO" id="GO:0006890">
    <property type="term" value="P:retrograde vesicle-mediated transport, Golgi to endoplasmic reticulum"/>
    <property type="evidence" value="ECO:0007669"/>
    <property type="project" value="InterPro"/>
</dbReference>
<dbReference type="GO" id="GO:0005789">
    <property type="term" value="C:endoplasmic reticulum membrane"/>
    <property type="evidence" value="ECO:0007669"/>
    <property type="project" value="UniProtKB-SubCell"/>
</dbReference>
<gene>
    <name evidence="12" type="primary">EOG090X0EO1</name>
</gene>
<dbReference type="PANTHER" id="PTHR12825">
    <property type="entry name" value="BNIP1-RELATED"/>
    <property type="match status" value="1"/>
</dbReference>
<reference evidence="12" key="1">
    <citation type="submission" date="2018-08" db="EMBL/GenBank/DDBJ databases">
        <authorList>
            <person name="Cornetti L."/>
        </authorList>
    </citation>
    <scope>NUCLEOTIDE SEQUENCE</scope>
    <source>
        <strain evidence="12">FI-BAL1-1</strain>
    </source>
</reference>
<comment type="similarity">
    <text evidence="9">Belongs to the SEC20 family.</text>
</comment>
<organism evidence="12">
    <name type="scientific">Eubosmina coregoni</name>
    <dbReference type="NCBI Taxonomy" id="186181"/>
    <lineage>
        <taxon>Eukaryota</taxon>
        <taxon>Metazoa</taxon>
        <taxon>Ecdysozoa</taxon>
        <taxon>Arthropoda</taxon>
        <taxon>Crustacea</taxon>
        <taxon>Branchiopoda</taxon>
        <taxon>Diplostraca</taxon>
        <taxon>Cladocera</taxon>
        <taxon>Anomopoda</taxon>
        <taxon>Bosminidae</taxon>
        <taxon>Eubosmina</taxon>
    </lineage>
</organism>
<dbReference type="AlphaFoldDB" id="A0A4Y7LN63"/>
<accession>A0A4Y7LN63</accession>
<name>A0A4Y7LN63_9CRUS</name>
<dbReference type="GO" id="GO:0005484">
    <property type="term" value="F:SNAP receptor activity"/>
    <property type="evidence" value="ECO:0007669"/>
    <property type="project" value="InterPro"/>
</dbReference>
<evidence type="ECO:0000256" key="7">
    <source>
        <dbReference type="ARBA" id="ARBA00023054"/>
    </source>
</evidence>
<evidence type="ECO:0000256" key="4">
    <source>
        <dbReference type="ARBA" id="ARBA00022824"/>
    </source>
</evidence>
<dbReference type="GO" id="GO:0031201">
    <property type="term" value="C:SNARE complex"/>
    <property type="evidence" value="ECO:0007669"/>
    <property type="project" value="TreeGrafter"/>
</dbReference>
<evidence type="ECO:0000256" key="2">
    <source>
        <dbReference type="ARBA" id="ARBA00022448"/>
    </source>
</evidence>
<keyword evidence="7" id="KW-0175">Coiled coil</keyword>
<keyword evidence="8 10" id="KW-0472">Membrane</keyword>
<evidence type="ECO:0000256" key="8">
    <source>
        <dbReference type="ARBA" id="ARBA00023136"/>
    </source>
</evidence>
<dbReference type="EMBL" id="LR000472">
    <property type="protein sequence ID" value="SVE70091.1"/>
    <property type="molecule type" value="mRNA"/>
</dbReference>
<sequence length="226" mass="25709">MKSVRGIISTETIKRSLIKTHLSASYIIKSLHKNVTETDILVLNSEYRTEFKHLKQLIEEFEVLAKEEDDEGEVADDVELYKSQLATLQASFRKANVQCQLNVNLKNKSELFYSDTANMEVRSRQGRNKEDLIKMSSNVTSNLSKLANQLANVVEQSRGTLDILAQSSQTVTENQEEFKVMGSALTTTKNLVSRFGRRETTDMILIVLALIVFFTACVYVIQKRMF</sequence>
<feature type="domain" description="Sec20 C-terminal" evidence="11">
    <location>
        <begin position="136"/>
        <end position="225"/>
    </location>
</feature>
<evidence type="ECO:0000256" key="3">
    <source>
        <dbReference type="ARBA" id="ARBA00022692"/>
    </source>
</evidence>
<keyword evidence="3 10" id="KW-0812">Transmembrane</keyword>
<proteinExistence type="evidence at transcript level"/>
<dbReference type="InterPro" id="IPR005606">
    <property type="entry name" value="Sec20"/>
</dbReference>
<keyword evidence="4" id="KW-0256">Endoplasmic reticulum</keyword>
<dbReference type="InterPro" id="IPR056173">
    <property type="entry name" value="Sec20_C"/>
</dbReference>
<keyword evidence="6 10" id="KW-1133">Transmembrane helix</keyword>
<evidence type="ECO:0000256" key="5">
    <source>
        <dbReference type="ARBA" id="ARBA00022892"/>
    </source>
</evidence>
<keyword evidence="2" id="KW-0813">Transport</keyword>
<dbReference type="PANTHER" id="PTHR12825:SF0">
    <property type="entry name" value="VESICLE TRANSPORT PROTEIN SEC20"/>
    <property type="match status" value="1"/>
</dbReference>
<keyword evidence="5" id="KW-0931">ER-Golgi transport</keyword>
<feature type="transmembrane region" description="Helical" evidence="10">
    <location>
        <begin position="203"/>
        <end position="221"/>
    </location>
</feature>
<evidence type="ECO:0000256" key="6">
    <source>
        <dbReference type="ARBA" id="ARBA00022989"/>
    </source>
</evidence>
<evidence type="ECO:0000313" key="12">
    <source>
        <dbReference type="EMBL" id="SVE70091.1"/>
    </source>
</evidence>
<dbReference type="Pfam" id="PF03908">
    <property type="entry name" value="Sec20"/>
    <property type="match status" value="1"/>
</dbReference>
<evidence type="ECO:0000259" key="11">
    <source>
        <dbReference type="Pfam" id="PF03908"/>
    </source>
</evidence>